<dbReference type="Proteomes" id="UP001432322">
    <property type="component" value="Unassembled WGS sequence"/>
</dbReference>
<feature type="non-terminal residue" evidence="10">
    <location>
        <position position="1"/>
    </location>
</feature>
<organism evidence="10 11">
    <name type="scientific">Pristionchus fissidentatus</name>
    <dbReference type="NCBI Taxonomy" id="1538716"/>
    <lineage>
        <taxon>Eukaryota</taxon>
        <taxon>Metazoa</taxon>
        <taxon>Ecdysozoa</taxon>
        <taxon>Nematoda</taxon>
        <taxon>Chromadorea</taxon>
        <taxon>Rhabditida</taxon>
        <taxon>Rhabditina</taxon>
        <taxon>Diplogasteromorpha</taxon>
        <taxon>Diplogasteroidea</taxon>
        <taxon>Neodiplogasteridae</taxon>
        <taxon>Pristionchus</taxon>
    </lineage>
</organism>
<dbReference type="InterPro" id="IPR046341">
    <property type="entry name" value="SET_dom_sf"/>
</dbReference>
<dbReference type="GO" id="GO:0032259">
    <property type="term" value="P:methylation"/>
    <property type="evidence" value="ECO:0007669"/>
    <property type="project" value="UniProtKB-KW"/>
</dbReference>
<dbReference type="GO" id="GO:0005694">
    <property type="term" value="C:chromosome"/>
    <property type="evidence" value="ECO:0007669"/>
    <property type="project" value="UniProtKB-SubCell"/>
</dbReference>
<keyword evidence="2" id="KW-0158">Chromosome</keyword>
<feature type="compositionally biased region" description="Low complexity" evidence="8">
    <location>
        <begin position="1"/>
        <end position="18"/>
    </location>
</feature>
<keyword evidence="7" id="KW-0862">Zinc</keyword>
<dbReference type="SMART" id="SM00317">
    <property type="entry name" value="SET"/>
    <property type="match status" value="1"/>
</dbReference>
<feature type="non-terminal residue" evidence="10">
    <location>
        <position position="598"/>
    </location>
</feature>
<evidence type="ECO:0000256" key="5">
    <source>
        <dbReference type="ARBA" id="ARBA00022691"/>
    </source>
</evidence>
<dbReference type="InterPro" id="IPR050973">
    <property type="entry name" value="H3K9_Histone-Lys_N-MTase"/>
</dbReference>
<evidence type="ECO:0000256" key="7">
    <source>
        <dbReference type="ARBA" id="ARBA00022833"/>
    </source>
</evidence>
<evidence type="ECO:0000313" key="10">
    <source>
        <dbReference type="EMBL" id="GMT27031.1"/>
    </source>
</evidence>
<comment type="caution">
    <text evidence="10">The sequence shown here is derived from an EMBL/GenBank/DDBJ whole genome shotgun (WGS) entry which is preliminary data.</text>
</comment>
<dbReference type="PANTHER" id="PTHR46223">
    <property type="entry name" value="HISTONE-LYSINE N-METHYLTRANSFERASE SUV39H"/>
    <property type="match status" value="1"/>
</dbReference>
<dbReference type="PROSITE" id="PS50280">
    <property type="entry name" value="SET"/>
    <property type="match status" value="1"/>
</dbReference>
<evidence type="ECO:0000256" key="1">
    <source>
        <dbReference type="ARBA" id="ARBA00004286"/>
    </source>
</evidence>
<feature type="compositionally biased region" description="Acidic residues" evidence="8">
    <location>
        <begin position="31"/>
        <end position="44"/>
    </location>
</feature>
<feature type="region of interest" description="Disordered" evidence="8">
    <location>
        <begin position="569"/>
        <end position="598"/>
    </location>
</feature>
<proteinExistence type="predicted"/>
<dbReference type="InterPro" id="IPR001214">
    <property type="entry name" value="SET_dom"/>
</dbReference>
<dbReference type="EMBL" id="BTSY01000005">
    <property type="protein sequence ID" value="GMT27031.1"/>
    <property type="molecule type" value="Genomic_DNA"/>
</dbReference>
<gene>
    <name evidence="10" type="ORF">PFISCL1PPCAC_18328</name>
</gene>
<evidence type="ECO:0000256" key="3">
    <source>
        <dbReference type="ARBA" id="ARBA00022603"/>
    </source>
</evidence>
<dbReference type="PANTHER" id="PTHR46223:SF3">
    <property type="entry name" value="HISTONE-LYSINE N-METHYLTRANSFERASE SET-23"/>
    <property type="match status" value="1"/>
</dbReference>
<dbReference type="GO" id="GO:0046872">
    <property type="term" value="F:metal ion binding"/>
    <property type="evidence" value="ECO:0007669"/>
    <property type="project" value="UniProtKB-KW"/>
</dbReference>
<protein>
    <recommendedName>
        <fullName evidence="9">SET domain-containing protein</fullName>
    </recommendedName>
</protein>
<keyword evidence="5" id="KW-0949">S-adenosyl-L-methionine</keyword>
<dbReference type="Pfam" id="PF00856">
    <property type="entry name" value="SET"/>
    <property type="match status" value="1"/>
</dbReference>
<accession>A0AAV5W4B7</accession>
<feature type="domain" description="SET" evidence="9">
    <location>
        <begin position="410"/>
        <end position="535"/>
    </location>
</feature>
<evidence type="ECO:0000313" key="11">
    <source>
        <dbReference type="Proteomes" id="UP001432322"/>
    </source>
</evidence>
<keyword evidence="3" id="KW-0489">Methyltransferase</keyword>
<evidence type="ECO:0000256" key="4">
    <source>
        <dbReference type="ARBA" id="ARBA00022679"/>
    </source>
</evidence>
<dbReference type="AlphaFoldDB" id="A0AAV5W4B7"/>
<feature type="region of interest" description="Disordered" evidence="8">
    <location>
        <begin position="1"/>
        <end position="179"/>
    </location>
</feature>
<keyword evidence="6" id="KW-0479">Metal-binding</keyword>
<sequence>RAATAAPATAAEMSSSGGKKNKEKKSGWKEWEEEEIDPDVDSDDDFPRKEMRKRSEEKKGKITVAIDRRQKGKEEEKRRENRGMGEDGKKRRERSESRNGNEKKEGIERGRGKDEESDNTQEPIELSSDSSQDEVTISVHPMRQARINAVKATKRRRKEEREVSLPEDDTILPPSIARPRPSYAIHNRLKKNKVYQELVARLPSLMRLFGKVREGSADRSMEDYGSGDDRSIEREEERSGRDAEAEQSRDRISHEIIEKYMREQIGDHDFELHFPHHNEVNGKGGSDQRAREFRRRALQKKWNIECKRAKVEGISVFDWTGEDDDYGTLEDYDFSHILSQSAAVRRILDRLASRLELPSCDKRCACDEKTDDCCRYSHPGTGSSIIIECSTNCECTKKCANRSVKRGRRVPIAIFRLPHVGWGVRALSMIERGELISVFSGKMLLSNEKIEETTYQYSLWCPSRSSTDQMKIDWKKADIDCIEEGNEGRWFNHSCDPNAEAREVLVEKNGVLQVQLCFFATRRIFPGEECLVDYFPDRDHHSNVTRYFDYCRCGHALCRFRQTDMRRARREEERSTVMDDTVEEEGTVDRPEEEEEEG</sequence>
<dbReference type="GO" id="GO:0008168">
    <property type="term" value="F:methyltransferase activity"/>
    <property type="evidence" value="ECO:0007669"/>
    <property type="project" value="UniProtKB-KW"/>
</dbReference>
<dbReference type="SUPFAM" id="SSF82199">
    <property type="entry name" value="SET domain"/>
    <property type="match status" value="1"/>
</dbReference>
<evidence type="ECO:0000259" key="9">
    <source>
        <dbReference type="PROSITE" id="PS50280"/>
    </source>
</evidence>
<dbReference type="Gene3D" id="2.170.270.10">
    <property type="entry name" value="SET domain"/>
    <property type="match status" value="1"/>
</dbReference>
<keyword evidence="11" id="KW-1185">Reference proteome</keyword>
<reference evidence="10" key="1">
    <citation type="submission" date="2023-10" db="EMBL/GenBank/DDBJ databases">
        <title>Genome assembly of Pristionchus species.</title>
        <authorList>
            <person name="Yoshida K."/>
            <person name="Sommer R.J."/>
        </authorList>
    </citation>
    <scope>NUCLEOTIDE SEQUENCE</scope>
    <source>
        <strain evidence="10">RS5133</strain>
    </source>
</reference>
<keyword evidence="4" id="KW-0808">Transferase</keyword>
<evidence type="ECO:0000256" key="6">
    <source>
        <dbReference type="ARBA" id="ARBA00022723"/>
    </source>
</evidence>
<feature type="region of interest" description="Disordered" evidence="8">
    <location>
        <begin position="216"/>
        <end position="252"/>
    </location>
</feature>
<comment type="subcellular location">
    <subcellularLocation>
        <location evidence="1">Chromosome</location>
    </subcellularLocation>
</comment>
<evidence type="ECO:0000256" key="8">
    <source>
        <dbReference type="SAM" id="MobiDB-lite"/>
    </source>
</evidence>
<feature type="compositionally biased region" description="Acidic residues" evidence="8">
    <location>
        <begin position="580"/>
        <end position="598"/>
    </location>
</feature>
<feature type="compositionally biased region" description="Basic and acidic residues" evidence="8">
    <location>
        <begin position="45"/>
        <end position="114"/>
    </location>
</feature>
<name>A0AAV5W4B7_9BILA</name>
<evidence type="ECO:0000256" key="2">
    <source>
        <dbReference type="ARBA" id="ARBA00022454"/>
    </source>
</evidence>